<evidence type="ECO:0000256" key="4">
    <source>
        <dbReference type="ARBA" id="ARBA00022529"/>
    </source>
</evidence>
<dbReference type="PANTHER" id="PTHR45828:SF9">
    <property type="entry name" value="CELL WALL INTEGRITY AND STRESS RESPONSE COMPONENT 4-LIKE-RELATED"/>
    <property type="match status" value="1"/>
</dbReference>
<evidence type="ECO:0000256" key="2">
    <source>
        <dbReference type="ARBA" id="ARBA00008501"/>
    </source>
</evidence>
<proteinExistence type="inferred from homology"/>
<keyword evidence="4" id="KW-0929">Antimicrobial</keyword>
<dbReference type="EMBL" id="KK852860">
    <property type="protein sequence ID" value="KDR14834.1"/>
    <property type="molecule type" value="Genomic_DNA"/>
</dbReference>
<dbReference type="STRING" id="136037.A0A067QWZ1"/>
<dbReference type="Pfam" id="PF02014">
    <property type="entry name" value="Reeler"/>
    <property type="match status" value="1"/>
</dbReference>
<dbReference type="GO" id="GO:0042742">
    <property type="term" value="P:defense response to bacterium"/>
    <property type="evidence" value="ECO:0007669"/>
    <property type="project" value="UniProtKB-KW"/>
</dbReference>
<dbReference type="FunFam" id="2.60.40.4060:FF:000003">
    <property type="entry name" value="Ferric chelate reductase 1"/>
    <property type="match status" value="1"/>
</dbReference>
<dbReference type="FunCoup" id="A0A067QWZ1">
    <property type="interactions" value="4"/>
</dbReference>
<dbReference type="InterPro" id="IPR051237">
    <property type="entry name" value="Ferric-chelate_Red/DefProt"/>
</dbReference>
<comment type="subcellular location">
    <subcellularLocation>
        <location evidence="1">Secreted</location>
    </subcellularLocation>
</comment>
<dbReference type="Proteomes" id="UP000027135">
    <property type="component" value="Unassembled WGS sequence"/>
</dbReference>
<dbReference type="AlphaFoldDB" id="A0A067QWZ1"/>
<organism evidence="10 11">
    <name type="scientific">Zootermopsis nevadensis</name>
    <name type="common">Dampwood termite</name>
    <dbReference type="NCBI Taxonomy" id="136037"/>
    <lineage>
        <taxon>Eukaryota</taxon>
        <taxon>Metazoa</taxon>
        <taxon>Ecdysozoa</taxon>
        <taxon>Arthropoda</taxon>
        <taxon>Hexapoda</taxon>
        <taxon>Insecta</taxon>
        <taxon>Pterygota</taxon>
        <taxon>Neoptera</taxon>
        <taxon>Polyneoptera</taxon>
        <taxon>Dictyoptera</taxon>
        <taxon>Blattodea</taxon>
        <taxon>Blattoidea</taxon>
        <taxon>Termitoidae</taxon>
        <taxon>Termopsidae</taxon>
        <taxon>Zootermopsis</taxon>
    </lineage>
</organism>
<evidence type="ECO:0000259" key="9">
    <source>
        <dbReference type="PROSITE" id="PS51019"/>
    </source>
</evidence>
<dbReference type="InParanoid" id="A0A067QWZ1"/>
<dbReference type="eggNOG" id="KOG4293">
    <property type="taxonomic scope" value="Eukaryota"/>
</dbReference>
<keyword evidence="6" id="KW-0732">Signal</keyword>
<dbReference type="InterPro" id="IPR002861">
    <property type="entry name" value="Reeler_dom"/>
</dbReference>
<keyword evidence="8" id="KW-0044">Antibiotic</keyword>
<evidence type="ECO:0000256" key="6">
    <source>
        <dbReference type="ARBA" id="ARBA00022729"/>
    </source>
</evidence>
<dbReference type="PROSITE" id="PS51019">
    <property type="entry name" value="REELIN"/>
    <property type="match status" value="1"/>
</dbReference>
<dbReference type="InterPro" id="IPR042307">
    <property type="entry name" value="Reeler_sf"/>
</dbReference>
<evidence type="ECO:0000256" key="7">
    <source>
        <dbReference type="ARBA" id="ARBA00022859"/>
    </source>
</evidence>
<comment type="similarity">
    <text evidence="2">Belongs to the insect defense protein family.</text>
</comment>
<dbReference type="OMA" id="AITFNWI"/>
<dbReference type="GO" id="GO:0005576">
    <property type="term" value="C:extracellular region"/>
    <property type="evidence" value="ECO:0007669"/>
    <property type="project" value="UniProtKB-SubCell"/>
</dbReference>
<dbReference type="PANTHER" id="PTHR45828">
    <property type="entry name" value="CYTOCHROME B561/FERRIC REDUCTASE TRANSMEMBRANE"/>
    <property type="match status" value="1"/>
</dbReference>
<evidence type="ECO:0000256" key="8">
    <source>
        <dbReference type="ARBA" id="ARBA00023022"/>
    </source>
</evidence>
<evidence type="ECO:0000256" key="3">
    <source>
        <dbReference type="ARBA" id="ARBA00022525"/>
    </source>
</evidence>
<evidence type="ECO:0000313" key="11">
    <source>
        <dbReference type="Proteomes" id="UP000027135"/>
    </source>
</evidence>
<reference evidence="10 11" key="1">
    <citation type="journal article" date="2014" name="Nat. Commun.">
        <title>Molecular traces of alternative social organization in a termite genome.</title>
        <authorList>
            <person name="Terrapon N."/>
            <person name="Li C."/>
            <person name="Robertson H.M."/>
            <person name="Ji L."/>
            <person name="Meng X."/>
            <person name="Booth W."/>
            <person name="Chen Z."/>
            <person name="Childers C.P."/>
            <person name="Glastad K.M."/>
            <person name="Gokhale K."/>
            <person name="Gowin J."/>
            <person name="Gronenberg W."/>
            <person name="Hermansen R.A."/>
            <person name="Hu H."/>
            <person name="Hunt B.G."/>
            <person name="Huylmans A.K."/>
            <person name="Khalil S.M."/>
            <person name="Mitchell R.D."/>
            <person name="Munoz-Torres M.C."/>
            <person name="Mustard J.A."/>
            <person name="Pan H."/>
            <person name="Reese J.T."/>
            <person name="Scharf M.E."/>
            <person name="Sun F."/>
            <person name="Vogel H."/>
            <person name="Xiao J."/>
            <person name="Yang W."/>
            <person name="Yang Z."/>
            <person name="Yang Z."/>
            <person name="Zhou J."/>
            <person name="Zhu J."/>
            <person name="Brent C.S."/>
            <person name="Elsik C.G."/>
            <person name="Goodisman M.A."/>
            <person name="Liberles D.A."/>
            <person name="Roe R.M."/>
            <person name="Vargo E.L."/>
            <person name="Vilcinskas A."/>
            <person name="Wang J."/>
            <person name="Bornberg-Bauer E."/>
            <person name="Korb J."/>
            <person name="Zhang G."/>
            <person name="Liebig J."/>
        </authorList>
    </citation>
    <scope>NUCLEOTIDE SEQUENCE [LARGE SCALE GENOMIC DNA]</scope>
    <source>
        <tissue evidence="10">Whole organism</tissue>
    </source>
</reference>
<sequence length="199" mass="21704">MFPLSTYFQQYTTSSWLGPAHFLISPRSKETAVEQDMMTVSYGLCVLLLAVIPAYITAYKSGAPESVCGSMIPDHHSEPKSEPSPYTITPNKLNIEAGKSIEVTISGTDNTKFRGYFIQARVGNTPIGKFATGPEINLVDCGSGVGSAATHTDNRDKDSITLNWTAPARLSESVRFRTTFVKTGPEYWVGQESDPITVK</sequence>
<dbReference type="GO" id="GO:0045087">
    <property type="term" value="P:innate immune response"/>
    <property type="evidence" value="ECO:0007669"/>
    <property type="project" value="UniProtKB-KW"/>
</dbReference>
<dbReference type="GO" id="GO:0042832">
    <property type="term" value="P:defense response to protozoan"/>
    <property type="evidence" value="ECO:0007669"/>
    <property type="project" value="UniProtKB-ARBA"/>
</dbReference>
<gene>
    <name evidence="10" type="ORF">L798_11279</name>
</gene>
<evidence type="ECO:0000256" key="1">
    <source>
        <dbReference type="ARBA" id="ARBA00004613"/>
    </source>
</evidence>
<keyword evidence="7" id="KW-0391">Immunity</keyword>
<dbReference type="CDD" id="cd08544">
    <property type="entry name" value="Reeler"/>
    <property type="match status" value="1"/>
</dbReference>
<keyword evidence="3" id="KW-0964">Secreted</keyword>
<accession>A0A067QWZ1</accession>
<protein>
    <submittedName>
        <fullName evidence="10">Putative defense protein Hdd11-like</fullName>
    </submittedName>
</protein>
<evidence type="ECO:0000256" key="5">
    <source>
        <dbReference type="ARBA" id="ARBA00022588"/>
    </source>
</evidence>
<name>A0A067QWZ1_ZOONE</name>
<keyword evidence="11" id="KW-1185">Reference proteome</keyword>
<dbReference type="GO" id="GO:0016020">
    <property type="term" value="C:membrane"/>
    <property type="evidence" value="ECO:0007669"/>
    <property type="project" value="TreeGrafter"/>
</dbReference>
<evidence type="ECO:0000313" key="10">
    <source>
        <dbReference type="EMBL" id="KDR14834.1"/>
    </source>
</evidence>
<dbReference type="Gene3D" id="2.60.40.4060">
    <property type="entry name" value="Reeler domain"/>
    <property type="match status" value="1"/>
</dbReference>
<keyword evidence="5" id="KW-0399">Innate immunity</keyword>
<feature type="domain" description="Reelin" evidence="9">
    <location>
        <begin position="45"/>
        <end position="199"/>
    </location>
</feature>